<evidence type="ECO:0000256" key="1">
    <source>
        <dbReference type="SAM" id="MobiDB-lite"/>
    </source>
</evidence>
<keyword evidence="2" id="KW-1133">Transmembrane helix</keyword>
<keyword evidence="4" id="KW-1185">Reference proteome</keyword>
<organism evidence="3 4">
    <name type="scientific">Neisseria brasiliensis</name>
    <dbReference type="NCBI Taxonomy" id="2666100"/>
    <lineage>
        <taxon>Bacteria</taxon>
        <taxon>Pseudomonadati</taxon>
        <taxon>Pseudomonadota</taxon>
        <taxon>Betaproteobacteria</taxon>
        <taxon>Neisseriales</taxon>
        <taxon>Neisseriaceae</taxon>
        <taxon>Neisseria</taxon>
    </lineage>
</organism>
<keyword evidence="2" id="KW-0472">Membrane</keyword>
<dbReference type="EMBL" id="WJXO01000001">
    <property type="protein sequence ID" value="MRN37916.1"/>
    <property type="molecule type" value="Genomic_DNA"/>
</dbReference>
<keyword evidence="2" id="KW-0812">Transmembrane</keyword>
<feature type="compositionally biased region" description="Basic and acidic residues" evidence="1">
    <location>
        <begin position="121"/>
        <end position="136"/>
    </location>
</feature>
<evidence type="ECO:0000313" key="3">
    <source>
        <dbReference type="EMBL" id="MRN37916.1"/>
    </source>
</evidence>
<protein>
    <submittedName>
        <fullName evidence="3">Uncharacterized protein</fullName>
    </submittedName>
</protein>
<evidence type="ECO:0000313" key="4">
    <source>
        <dbReference type="Proteomes" id="UP000486297"/>
    </source>
</evidence>
<dbReference type="AlphaFoldDB" id="A0A7X2GXQ0"/>
<gene>
    <name evidence="3" type="ORF">GJU80_05310</name>
</gene>
<name>A0A7X2GXQ0_9NEIS</name>
<dbReference type="Proteomes" id="UP000486297">
    <property type="component" value="Unassembled WGS sequence"/>
</dbReference>
<proteinExistence type="predicted"/>
<sequence length="191" mass="21171">MAKQKFQLRPKHLITTILAVCVLAIIALIIGVVGTFKPRDEERRQEEQVQKQQREANRVEVWKPDGSSQETVILNPDAVNTARTPTGGQNKADRDRQAADNPFINSEPSHSRTEPLATQEVPRRARPRSDGNRIRPIETPQTQPAPSFPSPAVTPTPPSPAEPATPTQPRSEAKPAPQPKPQHKDVIDNLF</sequence>
<reference evidence="3" key="1">
    <citation type="journal article" name="Emerg. Infect. Dis.">
        <title>Two cases of a newly characterized neisseria species.</title>
        <authorList>
            <person name="Mustapha M."/>
            <person name="Lemos A.P.S."/>
            <person name="Harrison L.H."/>
            <person name="Vantyne D."/>
            <person name="Sacchi C.T."/>
        </authorList>
    </citation>
    <scope>NUCLEOTIDE SEQUENCE</scope>
    <source>
        <strain evidence="3">N.95.16</strain>
    </source>
</reference>
<accession>A0A7X2GXQ0</accession>
<feature type="compositionally biased region" description="Basic and acidic residues" evidence="1">
    <location>
        <begin position="182"/>
        <end position="191"/>
    </location>
</feature>
<comment type="caution">
    <text evidence="3">The sequence shown here is derived from an EMBL/GenBank/DDBJ whole genome shotgun (WGS) entry which is preliminary data.</text>
</comment>
<feature type="transmembrane region" description="Helical" evidence="2">
    <location>
        <begin position="12"/>
        <end position="36"/>
    </location>
</feature>
<feature type="region of interest" description="Disordered" evidence="1">
    <location>
        <begin position="44"/>
        <end position="191"/>
    </location>
</feature>
<evidence type="ECO:0000256" key="2">
    <source>
        <dbReference type="SAM" id="Phobius"/>
    </source>
</evidence>
<feature type="compositionally biased region" description="Pro residues" evidence="1">
    <location>
        <begin position="146"/>
        <end position="163"/>
    </location>
</feature>
<feature type="compositionally biased region" description="Basic and acidic residues" evidence="1">
    <location>
        <begin position="44"/>
        <end position="63"/>
    </location>
</feature>
<dbReference type="RefSeq" id="WP_095501724.1">
    <property type="nucleotide sequence ID" value="NZ_WJXO01000001.1"/>
</dbReference>